<protein>
    <recommendedName>
        <fullName evidence="1">Type II secretion system protein GspE N-terminal domain-containing protein</fullName>
    </recommendedName>
</protein>
<dbReference type="InterPro" id="IPR037257">
    <property type="entry name" value="T2SS_E_N_sf"/>
</dbReference>
<feature type="domain" description="Type II secretion system protein GspE N-terminal" evidence="1">
    <location>
        <begin position="60"/>
        <end position="143"/>
    </location>
</feature>
<sequence length="282" mass="30559">MPHPKKLGEMLVEAGLITVAQLQEALRYQKSAGGRMGSNLVAMGMITEASLMDFLAVQTGVPRLDVKNLEIAGAVLERIPRRLAEQMTILPVAFKEPKSLVLAMADPSDLNAVDSARFASGLNIEPMVASHSSLRLAIADQYRKLESGLIGVTVEVGKDPLEDGLPVNFDALPEPVAITASSPWVKRDPFFDGNAYKEEPANPFQFFTEAPPEPRPTDSQGMIIPARSAASQVVPPIENYGTRALVLGLIRNLQRRGILGSDEIQRLIINLVETGEISDPSR</sequence>
<accession>A0AA48KB97</accession>
<organism evidence="2 3">
    <name type="scientific">Mesoterricola sediminis</name>
    <dbReference type="NCBI Taxonomy" id="2927980"/>
    <lineage>
        <taxon>Bacteria</taxon>
        <taxon>Pseudomonadati</taxon>
        <taxon>Acidobacteriota</taxon>
        <taxon>Holophagae</taxon>
        <taxon>Holophagales</taxon>
        <taxon>Holophagaceae</taxon>
        <taxon>Mesoterricola</taxon>
    </lineage>
</organism>
<keyword evidence="3" id="KW-1185">Reference proteome</keyword>
<dbReference type="EMBL" id="AP027081">
    <property type="protein sequence ID" value="BDU75889.1"/>
    <property type="molecule type" value="Genomic_DNA"/>
</dbReference>
<dbReference type="SUPFAM" id="SSF160246">
    <property type="entry name" value="EspE N-terminal domain-like"/>
    <property type="match status" value="1"/>
</dbReference>
<dbReference type="Proteomes" id="UP001228113">
    <property type="component" value="Chromosome"/>
</dbReference>
<dbReference type="InterPro" id="IPR007831">
    <property type="entry name" value="T2SS_GspE_N"/>
</dbReference>
<dbReference type="Pfam" id="PF05157">
    <property type="entry name" value="MshEN"/>
    <property type="match status" value="1"/>
</dbReference>
<proteinExistence type="predicted"/>
<dbReference type="AlphaFoldDB" id="A0AA48KB97"/>
<evidence type="ECO:0000313" key="2">
    <source>
        <dbReference type="EMBL" id="BDU75889.1"/>
    </source>
</evidence>
<name>A0AA48KB97_9BACT</name>
<reference evidence="2" key="1">
    <citation type="journal article" date="2023" name="Int. J. Syst. Evol. Microbiol.">
        <title>Mesoterricola silvestris gen. nov., sp. nov., Mesoterricola sediminis sp. nov., Geothrix oryzae sp. nov., Geothrix edaphica sp. nov., Geothrix rubra sp. nov., and Geothrix limicola sp. nov., six novel members of Acidobacteriota isolated from soils.</title>
        <authorList>
            <person name="Itoh H."/>
            <person name="Sugisawa Y."/>
            <person name="Mise K."/>
            <person name="Xu Z."/>
            <person name="Kuniyasu M."/>
            <person name="Ushijima N."/>
            <person name="Kawano K."/>
            <person name="Kobayashi E."/>
            <person name="Shiratori Y."/>
            <person name="Masuda Y."/>
            <person name="Senoo K."/>
        </authorList>
    </citation>
    <scope>NUCLEOTIDE SEQUENCE</scope>
    <source>
        <strain evidence="2">W786</strain>
    </source>
</reference>
<gene>
    <name evidence="2" type="ORF">METESE_08470</name>
</gene>
<dbReference type="KEGG" id="msea:METESE_08470"/>
<evidence type="ECO:0000259" key="1">
    <source>
        <dbReference type="Pfam" id="PF05157"/>
    </source>
</evidence>
<evidence type="ECO:0000313" key="3">
    <source>
        <dbReference type="Proteomes" id="UP001228113"/>
    </source>
</evidence>
<dbReference type="Gene3D" id="3.30.300.160">
    <property type="entry name" value="Type II secretion system, protein E, N-terminal domain"/>
    <property type="match status" value="1"/>
</dbReference>